<dbReference type="AlphaFoldDB" id="A0A6C0BCM8"/>
<evidence type="ECO:0000313" key="2">
    <source>
        <dbReference type="EMBL" id="QHS89501.1"/>
    </source>
</evidence>
<evidence type="ECO:0000256" key="1">
    <source>
        <dbReference type="SAM" id="MobiDB-lite"/>
    </source>
</evidence>
<protein>
    <submittedName>
        <fullName evidence="2">Uncharacterized protein</fullName>
    </submittedName>
</protein>
<dbReference type="EMBL" id="MN739110">
    <property type="protein sequence ID" value="QHS89501.1"/>
    <property type="molecule type" value="Genomic_DNA"/>
</dbReference>
<name>A0A6C0BCM8_9ZZZZ</name>
<feature type="region of interest" description="Disordered" evidence="1">
    <location>
        <begin position="118"/>
        <end position="152"/>
    </location>
</feature>
<proteinExistence type="predicted"/>
<reference evidence="2" key="1">
    <citation type="journal article" date="2020" name="Nature">
        <title>Giant virus diversity and host interactions through global metagenomics.</title>
        <authorList>
            <person name="Schulz F."/>
            <person name="Roux S."/>
            <person name="Paez-Espino D."/>
            <person name="Jungbluth S."/>
            <person name="Walsh D.A."/>
            <person name="Denef V.J."/>
            <person name="McMahon K.D."/>
            <person name="Konstantinidis K.T."/>
            <person name="Eloe-Fadrosh E.A."/>
            <person name="Kyrpides N.C."/>
            <person name="Woyke T."/>
        </authorList>
    </citation>
    <scope>NUCLEOTIDE SEQUENCE</scope>
    <source>
        <strain evidence="2">GVMAG-M-3300010158-60</strain>
    </source>
</reference>
<feature type="compositionally biased region" description="Acidic residues" evidence="1">
    <location>
        <begin position="122"/>
        <end position="152"/>
    </location>
</feature>
<organism evidence="2">
    <name type="scientific">viral metagenome</name>
    <dbReference type="NCBI Taxonomy" id="1070528"/>
    <lineage>
        <taxon>unclassified sequences</taxon>
        <taxon>metagenomes</taxon>
        <taxon>organismal metagenomes</taxon>
    </lineage>
</organism>
<sequence length="152" mass="16787">MSVNMKQMKNKRAAMEKKQKRNLAIENAALDDPESLFGRALRARGDGWFDIVLQHEKHRGELFETRARIGGHSVARISVNDIIIVAKSGNIYEILGLVSTKSARGLIKDKRIPSSLLVERSEGDEDEGGVVFEDTVEEKPDGDEGAVDVDAI</sequence>
<accession>A0A6C0BCM8</accession>